<evidence type="ECO:0000313" key="1">
    <source>
        <dbReference type="EMBL" id="OXA52582.1"/>
    </source>
</evidence>
<sequence>MDKIAKNSKVLPKELSEEILTLSIYGANSLALSHREISNKRRQAIRPSLGSQYSGICNYTSDASSFLFGENVTEKLKSVKSMSTILKPNQFRAHIPQIRGNLNWRGRPYQNRGAVRGRPFTHRQFQNRPQFQHRLTNQSHNFQQNQ</sequence>
<accession>A0A226E4C7</accession>
<protein>
    <submittedName>
        <fullName evidence="1">Uncharacterized protein</fullName>
    </submittedName>
</protein>
<comment type="caution">
    <text evidence="1">The sequence shown here is derived from an EMBL/GenBank/DDBJ whole genome shotgun (WGS) entry which is preliminary data.</text>
</comment>
<dbReference type="OMA" id="LAPICDN"/>
<gene>
    <name evidence="1" type="ORF">Fcan01_12084</name>
</gene>
<keyword evidence="2" id="KW-1185">Reference proteome</keyword>
<dbReference type="EMBL" id="LNIX01000006">
    <property type="protein sequence ID" value="OXA52582.1"/>
    <property type="molecule type" value="Genomic_DNA"/>
</dbReference>
<name>A0A226E4C7_FOLCA</name>
<dbReference type="AlphaFoldDB" id="A0A226E4C7"/>
<proteinExistence type="predicted"/>
<dbReference type="Proteomes" id="UP000198287">
    <property type="component" value="Unassembled WGS sequence"/>
</dbReference>
<reference evidence="1 2" key="1">
    <citation type="submission" date="2015-12" db="EMBL/GenBank/DDBJ databases">
        <title>The genome of Folsomia candida.</title>
        <authorList>
            <person name="Faddeeva A."/>
            <person name="Derks M.F."/>
            <person name="Anvar Y."/>
            <person name="Smit S."/>
            <person name="Van Straalen N."/>
            <person name="Roelofs D."/>
        </authorList>
    </citation>
    <scope>NUCLEOTIDE SEQUENCE [LARGE SCALE GENOMIC DNA]</scope>
    <source>
        <strain evidence="1 2">VU population</strain>
        <tissue evidence="1">Whole body</tissue>
    </source>
</reference>
<organism evidence="1 2">
    <name type="scientific">Folsomia candida</name>
    <name type="common">Springtail</name>
    <dbReference type="NCBI Taxonomy" id="158441"/>
    <lineage>
        <taxon>Eukaryota</taxon>
        <taxon>Metazoa</taxon>
        <taxon>Ecdysozoa</taxon>
        <taxon>Arthropoda</taxon>
        <taxon>Hexapoda</taxon>
        <taxon>Collembola</taxon>
        <taxon>Entomobryomorpha</taxon>
        <taxon>Isotomoidea</taxon>
        <taxon>Isotomidae</taxon>
        <taxon>Proisotominae</taxon>
        <taxon>Folsomia</taxon>
    </lineage>
</organism>
<evidence type="ECO:0000313" key="2">
    <source>
        <dbReference type="Proteomes" id="UP000198287"/>
    </source>
</evidence>